<reference evidence="1" key="1">
    <citation type="submission" date="2019-08" db="EMBL/GenBank/DDBJ databases">
        <authorList>
            <person name="Kucharzyk K."/>
            <person name="Murdoch R.W."/>
            <person name="Higgins S."/>
            <person name="Loffler F."/>
        </authorList>
    </citation>
    <scope>NUCLEOTIDE SEQUENCE</scope>
</reference>
<accession>A0A645HIM3</accession>
<evidence type="ECO:0000313" key="1">
    <source>
        <dbReference type="EMBL" id="MPN38807.1"/>
    </source>
</evidence>
<name>A0A645HIM3_9ZZZZ</name>
<gene>
    <name evidence="1" type="ORF">SDC9_186332</name>
</gene>
<protein>
    <submittedName>
        <fullName evidence="1">Uncharacterized protein</fullName>
    </submittedName>
</protein>
<dbReference type="AlphaFoldDB" id="A0A645HIM3"/>
<organism evidence="1">
    <name type="scientific">bioreactor metagenome</name>
    <dbReference type="NCBI Taxonomy" id="1076179"/>
    <lineage>
        <taxon>unclassified sequences</taxon>
        <taxon>metagenomes</taxon>
        <taxon>ecological metagenomes</taxon>
    </lineage>
</organism>
<comment type="caution">
    <text evidence="1">The sequence shown here is derived from an EMBL/GenBank/DDBJ whole genome shotgun (WGS) entry which is preliminary data.</text>
</comment>
<proteinExistence type="predicted"/>
<sequence>MQNIAVHGDGVLPQLFQIHRRPKGAAHQTLDLGAAGRQLQLGNIPLAAIPIGPGKHRVLGGHPARPLWNVGRDAILHAGSAQHMGVPASDQAGTLGKFVDVRNDFNGPQFVCRPAVDTGHGKTSSLF</sequence>
<dbReference type="EMBL" id="VSSQ01094255">
    <property type="protein sequence ID" value="MPN38807.1"/>
    <property type="molecule type" value="Genomic_DNA"/>
</dbReference>